<dbReference type="SMART" id="SM00345">
    <property type="entry name" value="HTH_GNTR"/>
    <property type="match status" value="1"/>
</dbReference>
<dbReference type="Pfam" id="PF00392">
    <property type="entry name" value="GntR"/>
    <property type="match status" value="1"/>
</dbReference>
<dbReference type="InterPro" id="IPR028978">
    <property type="entry name" value="Chorismate_lyase_/UTRA_dom_sf"/>
</dbReference>
<dbReference type="RefSeq" id="WP_249314498.1">
    <property type="nucleotide sequence ID" value="NZ_JACRSR010000001.1"/>
</dbReference>
<sequence length="252" mass="27731">MLDRTSSVPLAMQLARELTLKIEQGEYPAYSLFPTEEKLTERYGVSRTTVRQALAYLADDGLIRREQGRGTFVNAPAFMGGRRVSRSVQYLKGTSGLIEAAGMKSSVKVLKFGSEEASADVAENLKIAPGATVWYCERLRLGDGLPVMIERLWVPQYLCGELSSTDMEGSFYTVLKERFGLEPKSAGQRLYAVTLSGEDAKLFDQEGGAPAFFVEGVTRLAGGWPVEYENSLLNSQLVVMEMDLGASSMRIQ</sequence>
<dbReference type="EMBL" id="JACRSR010000001">
    <property type="protein sequence ID" value="MBC8530524.1"/>
    <property type="molecule type" value="Genomic_DNA"/>
</dbReference>
<dbReference type="PRINTS" id="PR00035">
    <property type="entry name" value="HTHGNTR"/>
</dbReference>
<dbReference type="SMART" id="SM00866">
    <property type="entry name" value="UTRA"/>
    <property type="match status" value="1"/>
</dbReference>
<comment type="caution">
    <text evidence="5">The sequence shown here is derived from an EMBL/GenBank/DDBJ whole genome shotgun (WGS) entry which is preliminary data.</text>
</comment>
<evidence type="ECO:0000256" key="2">
    <source>
        <dbReference type="ARBA" id="ARBA00023125"/>
    </source>
</evidence>
<keyword evidence="2" id="KW-0238">DNA-binding</keyword>
<dbReference type="InterPro" id="IPR000524">
    <property type="entry name" value="Tscrpt_reg_HTH_GntR"/>
</dbReference>
<dbReference type="InterPro" id="IPR036390">
    <property type="entry name" value="WH_DNA-bd_sf"/>
</dbReference>
<keyword evidence="3" id="KW-0804">Transcription</keyword>
<dbReference type="CDD" id="cd07377">
    <property type="entry name" value="WHTH_GntR"/>
    <property type="match status" value="1"/>
</dbReference>
<evidence type="ECO:0000259" key="4">
    <source>
        <dbReference type="PROSITE" id="PS50949"/>
    </source>
</evidence>
<dbReference type="AlphaFoldDB" id="A0A926HNE8"/>
<dbReference type="GO" id="GO:0045892">
    <property type="term" value="P:negative regulation of DNA-templated transcription"/>
    <property type="evidence" value="ECO:0007669"/>
    <property type="project" value="TreeGrafter"/>
</dbReference>
<dbReference type="InterPro" id="IPR050679">
    <property type="entry name" value="Bact_HTH_transcr_reg"/>
</dbReference>
<dbReference type="InterPro" id="IPR011663">
    <property type="entry name" value="UTRA"/>
</dbReference>
<dbReference type="SUPFAM" id="SSF46785">
    <property type="entry name" value="Winged helix' DNA-binding domain"/>
    <property type="match status" value="1"/>
</dbReference>
<protein>
    <submittedName>
        <fullName evidence="5">GntR family transcriptional regulator</fullName>
    </submittedName>
</protein>
<evidence type="ECO:0000313" key="5">
    <source>
        <dbReference type="EMBL" id="MBC8530524.1"/>
    </source>
</evidence>
<dbReference type="Proteomes" id="UP000623172">
    <property type="component" value="Unassembled WGS sequence"/>
</dbReference>
<dbReference type="GO" id="GO:0003700">
    <property type="term" value="F:DNA-binding transcription factor activity"/>
    <property type="evidence" value="ECO:0007669"/>
    <property type="project" value="InterPro"/>
</dbReference>
<dbReference type="PROSITE" id="PS50949">
    <property type="entry name" value="HTH_GNTR"/>
    <property type="match status" value="1"/>
</dbReference>
<evidence type="ECO:0000313" key="6">
    <source>
        <dbReference type="Proteomes" id="UP000623172"/>
    </source>
</evidence>
<dbReference type="SUPFAM" id="SSF64288">
    <property type="entry name" value="Chorismate lyase-like"/>
    <property type="match status" value="1"/>
</dbReference>
<gene>
    <name evidence="5" type="ORF">H8696_01510</name>
</gene>
<dbReference type="PANTHER" id="PTHR44846:SF1">
    <property type="entry name" value="MANNOSYL-D-GLYCERATE TRANSPORT_METABOLISM SYSTEM REPRESSOR MNGR-RELATED"/>
    <property type="match status" value="1"/>
</dbReference>
<dbReference type="Gene3D" id="1.10.10.10">
    <property type="entry name" value="Winged helix-like DNA-binding domain superfamily/Winged helix DNA-binding domain"/>
    <property type="match status" value="1"/>
</dbReference>
<feature type="domain" description="HTH gntR-type" evidence="4">
    <location>
        <begin position="8"/>
        <end position="76"/>
    </location>
</feature>
<keyword evidence="1" id="KW-0805">Transcription regulation</keyword>
<dbReference type="Gene3D" id="3.40.1410.10">
    <property type="entry name" value="Chorismate lyase-like"/>
    <property type="match status" value="1"/>
</dbReference>
<dbReference type="GO" id="GO:0003677">
    <property type="term" value="F:DNA binding"/>
    <property type="evidence" value="ECO:0007669"/>
    <property type="project" value="UniProtKB-KW"/>
</dbReference>
<organism evidence="5 6">
    <name type="scientific">Gehongia tenuis</name>
    <dbReference type="NCBI Taxonomy" id="2763655"/>
    <lineage>
        <taxon>Bacteria</taxon>
        <taxon>Bacillati</taxon>
        <taxon>Bacillota</taxon>
        <taxon>Clostridia</taxon>
        <taxon>Christensenellales</taxon>
        <taxon>Christensenellaceae</taxon>
        <taxon>Gehongia</taxon>
    </lineage>
</organism>
<dbReference type="PANTHER" id="PTHR44846">
    <property type="entry name" value="MANNOSYL-D-GLYCERATE TRANSPORT/METABOLISM SYSTEM REPRESSOR MNGR-RELATED"/>
    <property type="match status" value="1"/>
</dbReference>
<reference evidence="5" key="1">
    <citation type="submission" date="2020-08" db="EMBL/GenBank/DDBJ databases">
        <title>Genome public.</title>
        <authorList>
            <person name="Liu C."/>
            <person name="Sun Q."/>
        </authorList>
    </citation>
    <scope>NUCLEOTIDE SEQUENCE</scope>
    <source>
        <strain evidence="5">NSJ-53</strain>
    </source>
</reference>
<keyword evidence="6" id="KW-1185">Reference proteome</keyword>
<dbReference type="Pfam" id="PF07702">
    <property type="entry name" value="UTRA"/>
    <property type="match status" value="1"/>
</dbReference>
<accession>A0A926HNE8</accession>
<dbReference type="InterPro" id="IPR036388">
    <property type="entry name" value="WH-like_DNA-bd_sf"/>
</dbReference>
<name>A0A926HNE8_9FIRM</name>
<evidence type="ECO:0000256" key="3">
    <source>
        <dbReference type="ARBA" id="ARBA00023163"/>
    </source>
</evidence>
<proteinExistence type="predicted"/>
<evidence type="ECO:0000256" key="1">
    <source>
        <dbReference type="ARBA" id="ARBA00023015"/>
    </source>
</evidence>